<dbReference type="PROSITE" id="PS00330">
    <property type="entry name" value="HEMOLYSIN_CALCIUM"/>
    <property type="match status" value="5"/>
</dbReference>
<organism evidence="4 5">
    <name type="scientific">Nostoc flagelliforme FACHB-838</name>
    <dbReference type="NCBI Taxonomy" id="2692904"/>
    <lineage>
        <taxon>Bacteria</taxon>
        <taxon>Bacillati</taxon>
        <taxon>Cyanobacteriota</taxon>
        <taxon>Cyanophyceae</taxon>
        <taxon>Nostocales</taxon>
        <taxon>Nostocaceae</taxon>
        <taxon>Nostoc</taxon>
    </lineage>
</organism>
<gene>
    <name evidence="4" type="ORF">H6G97_40525</name>
</gene>
<dbReference type="SUPFAM" id="SSF51120">
    <property type="entry name" value="beta-Roll"/>
    <property type="match status" value="5"/>
</dbReference>
<dbReference type="EMBL" id="JACJSI010000265">
    <property type="protein sequence ID" value="MBD2535348.1"/>
    <property type="molecule type" value="Genomic_DNA"/>
</dbReference>
<name>A0ABR8E409_9NOSO</name>
<feature type="compositionally biased region" description="Low complexity" evidence="3">
    <location>
        <begin position="260"/>
        <end position="282"/>
    </location>
</feature>
<evidence type="ECO:0000313" key="4">
    <source>
        <dbReference type="EMBL" id="MBD2535348.1"/>
    </source>
</evidence>
<evidence type="ECO:0000256" key="2">
    <source>
        <dbReference type="ARBA" id="ARBA00022525"/>
    </source>
</evidence>
<dbReference type="InterPro" id="IPR018511">
    <property type="entry name" value="Hemolysin-typ_Ca-bd_CS"/>
</dbReference>
<dbReference type="InterPro" id="IPR001343">
    <property type="entry name" value="Hemolysn_Ca-bd"/>
</dbReference>
<reference evidence="4 5" key="1">
    <citation type="journal article" date="2020" name="ISME J.">
        <title>Comparative genomics reveals insights into cyanobacterial evolution and habitat adaptation.</title>
        <authorList>
            <person name="Chen M.Y."/>
            <person name="Teng W.K."/>
            <person name="Zhao L."/>
            <person name="Hu C.X."/>
            <person name="Zhou Y.K."/>
            <person name="Han B.P."/>
            <person name="Song L.R."/>
            <person name="Shu W.S."/>
        </authorList>
    </citation>
    <scope>NUCLEOTIDE SEQUENCE [LARGE SCALE GENOMIC DNA]</scope>
    <source>
        <strain evidence="4 5">FACHB-838</strain>
    </source>
</reference>
<dbReference type="PANTHER" id="PTHR38340:SF1">
    <property type="entry name" value="S-LAYER PROTEIN"/>
    <property type="match status" value="1"/>
</dbReference>
<proteinExistence type="predicted"/>
<dbReference type="InterPro" id="IPR011049">
    <property type="entry name" value="Serralysin-like_metalloprot_C"/>
</dbReference>
<comment type="subcellular location">
    <subcellularLocation>
        <location evidence="1">Secreted</location>
    </subcellularLocation>
</comment>
<dbReference type="Gene3D" id="2.150.10.10">
    <property type="entry name" value="Serralysin-like metalloprotease, C-terminal"/>
    <property type="match status" value="3"/>
</dbReference>
<dbReference type="PANTHER" id="PTHR38340">
    <property type="entry name" value="S-LAYER PROTEIN"/>
    <property type="match status" value="1"/>
</dbReference>
<evidence type="ECO:0000256" key="3">
    <source>
        <dbReference type="SAM" id="MobiDB-lite"/>
    </source>
</evidence>
<sequence length="541" mass="55968">MANIIGTNGNDTLVGSELADTINGLAGNDSITGNEGDDVLTGGGGKDQFVYSYYFYDGTDIITDFGGIGKGTNPTVGVIAEVDTINFQNKYLLNAQNLLLTQNGSNLEITFEGIGAAKSLPVIKVILQKFKLENLQNQKTSGATPGISNILFDGQASITNSFNVFSANSTDTSLSMKNTVTFLNELSNNITGFDNSDDVVNGQGGNDSLDGKSGNDFLRGGKGNDTLIGGVGNDSLNGGIDKDLLWGGVGNDSLNGGTGDDTINGGTGNDTLNGGTGNDTLNGGTGDDRLDVGSSSLDSLADDQLFNGDDGNDTLFASGYDDYFDTIYATGNNTLNGGAGNDYLIVNFSKANNLLNGGDGNDTFSFSKNSSSNDTVDGGKGYDLLSYDTDYYDVTGGITTTFNSNTNIGSITLGANQISYQNIERLNITGTQSDDSIVGNNGNDTLSGGINGNDTVDGGKGDDLLVYNSGSVQGITSTFDAINNTGFITDGGNRVNYKNIERLNIIGTYFNDLIVGSNGNDTLSGSSNGNDTVDGGRVTIC</sequence>
<dbReference type="InterPro" id="IPR050557">
    <property type="entry name" value="RTX_toxin/Mannuronan_C5-epim"/>
</dbReference>
<protein>
    <submittedName>
        <fullName evidence="4">Calcium-binding protein</fullName>
    </submittedName>
</protein>
<dbReference type="Gene3D" id="2.160.20.160">
    <property type="match status" value="1"/>
</dbReference>
<dbReference type="PRINTS" id="PR00313">
    <property type="entry name" value="CABNDNGRPT"/>
</dbReference>
<feature type="region of interest" description="Disordered" evidence="3">
    <location>
        <begin position="257"/>
        <end position="294"/>
    </location>
</feature>
<accession>A0ABR8E409</accession>
<dbReference type="Pfam" id="PF00353">
    <property type="entry name" value="HemolysinCabind"/>
    <property type="match status" value="10"/>
</dbReference>
<dbReference type="RefSeq" id="WP_190946186.1">
    <property type="nucleotide sequence ID" value="NZ_JACJSI010000265.1"/>
</dbReference>
<keyword evidence="2" id="KW-0964">Secreted</keyword>
<dbReference type="Proteomes" id="UP000623440">
    <property type="component" value="Unassembled WGS sequence"/>
</dbReference>
<comment type="caution">
    <text evidence="4">The sequence shown here is derived from an EMBL/GenBank/DDBJ whole genome shotgun (WGS) entry which is preliminary data.</text>
</comment>
<evidence type="ECO:0000256" key="1">
    <source>
        <dbReference type="ARBA" id="ARBA00004613"/>
    </source>
</evidence>
<evidence type="ECO:0000313" key="5">
    <source>
        <dbReference type="Proteomes" id="UP000623440"/>
    </source>
</evidence>
<keyword evidence="5" id="KW-1185">Reference proteome</keyword>